<gene>
    <name evidence="5" type="ORF">ACFONA_11410</name>
</gene>
<evidence type="ECO:0000259" key="4">
    <source>
        <dbReference type="Pfam" id="PF01464"/>
    </source>
</evidence>
<dbReference type="Gene3D" id="1.25.20.10">
    <property type="entry name" value="Bacterial muramidases"/>
    <property type="match status" value="1"/>
</dbReference>
<evidence type="ECO:0000256" key="1">
    <source>
        <dbReference type="ARBA" id="ARBA00007734"/>
    </source>
</evidence>
<evidence type="ECO:0000256" key="2">
    <source>
        <dbReference type="ARBA" id="ARBA00009387"/>
    </source>
</evidence>
<dbReference type="PANTHER" id="PTHR37423">
    <property type="entry name" value="SOLUBLE LYTIC MUREIN TRANSGLYCOSYLASE-RELATED"/>
    <property type="match status" value="1"/>
</dbReference>
<dbReference type="Gene3D" id="1.10.530.10">
    <property type="match status" value="1"/>
</dbReference>
<proteinExistence type="inferred from homology"/>
<comment type="caution">
    <text evidence="5">The sequence shown here is derived from an EMBL/GenBank/DDBJ whole genome shotgun (WGS) entry which is preliminary data.</text>
</comment>
<keyword evidence="6" id="KW-1185">Reference proteome</keyword>
<accession>A0ABV7SUX0</accession>
<reference evidence="6" key="1">
    <citation type="journal article" date="2019" name="Int. J. Syst. Evol. Microbiol.">
        <title>The Global Catalogue of Microorganisms (GCM) 10K type strain sequencing project: providing services to taxonomists for standard genome sequencing and annotation.</title>
        <authorList>
            <consortium name="The Broad Institute Genomics Platform"/>
            <consortium name="The Broad Institute Genome Sequencing Center for Infectious Disease"/>
            <person name="Wu L."/>
            <person name="Ma J."/>
        </authorList>
    </citation>
    <scope>NUCLEOTIDE SEQUENCE [LARGE SCALE GENOMIC DNA]</scope>
    <source>
        <strain evidence="6">KCTC 42739</strain>
    </source>
</reference>
<dbReference type="InterPro" id="IPR023346">
    <property type="entry name" value="Lysozyme-like_dom_sf"/>
</dbReference>
<comment type="similarity">
    <text evidence="1">Belongs to the transglycosylase Slt family.</text>
</comment>
<dbReference type="EMBL" id="JBHRXP010000007">
    <property type="protein sequence ID" value="MFC3580773.1"/>
    <property type="molecule type" value="Genomic_DNA"/>
</dbReference>
<evidence type="ECO:0000313" key="5">
    <source>
        <dbReference type="EMBL" id="MFC3580773.1"/>
    </source>
</evidence>
<dbReference type="SUPFAM" id="SSF53955">
    <property type="entry name" value="Lysozyme-like"/>
    <property type="match status" value="1"/>
</dbReference>
<dbReference type="CDD" id="cd13401">
    <property type="entry name" value="Slt70-like"/>
    <property type="match status" value="1"/>
</dbReference>
<dbReference type="Proteomes" id="UP001595713">
    <property type="component" value="Unassembled WGS sequence"/>
</dbReference>
<evidence type="ECO:0000256" key="3">
    <source>
        <dbReference type="ARBA" id="ARBA00022729"/>
    </source>
</evidence>
<evidence type="ECO:0000313" key="6">
    <source>
        <dbReference type="Proteomes" id="UP001595713"/>
    </source>
</evidence>
<dbReference type="PANTHER" id="PTHR37423:SF2">
    <property type="entry name" value="MEMBRANE-BOUND LYTIC MUREIN TRANSGLYCOSYLASE C"/>
    <property type="match status" value="1"/>
</dbReference>
<protein>
    <submittedName>
        <fullName evidence="5">Lytic transglycosylase domain-containing protein</fullName>
    </submittedName>
</protein>
<keyword evidence="3" id="KW-0732">Signal</keyword>
<dbReference type="Pfam" id="PF01464">
    <property type="entry name" value="SLT"/>
    <property type="match status" value="1"/>
</dbReference>
<sequence>MALIPFGGAFASTAAPVPAPVLAPYEAPRTDGIPDQLDSGQRDGYRTVFAAIREQRWLDAQVQLDSMKPGPLHAIARAEMLTAKGSPKAELDPLMKLLAEAPELPQATQIYAMAKSRGGVGLPPLPEANRLTWLGGAPVRLRAKSIKSDMTAAELAIKMQPFVKADDGASAQALLESTPGLSPEALTEWQQKVSWIYYLQGNDRSAREMASKAAQGSGDWAIQGDWVGALAAWRQKDCAAAGQAFERVSARAGDIELRSAGLYWAARADMACARPDRIEARLKSAAQYRETFYGLLSRQALNIRDVTPRADKYVASDWQMLGRRPNVRVAAALVEIGENRLADEVIKQEAKLGSPQEFPALVRLSNSFNLPGTTVWLSYNGPVGATTSVAARYPQPNWTPDGGWRVDKALVYAHTLQESRFRTDVVSPAGAYGLMQVMPAAATDIARKHGRLYDRTMLSRPSVNMEVGQSYLEQLRDLPLTGGLLPKVIAAYNAGPAPVQLWNALSRDGGDPLLYIESIPYWETRGYVSTVLRNYWMYESQSGKTVSPSRTALAQGMWPRFPGMAGASSVRLTAAPKGVILSAN</sequence>
<dbReference type="InterPro" id="IPR008939">
    <property type="entry name" value="Lytic_TGlycosylase_superhlx_U"/>
</dbReference>
<dbReference type="InterPro" id="IPR008258">
    <property type="entry name" value="Transglycosylase_SLT_dom_1"/>
</dbReference>
<dbReference type="SUPFAM" id="SSF48435">
    <property type="entry name" value="Bacterial muramidases"/>
    <property type="match status" value="1"/>
</dbReference>
<dbReference type="RefSeq" id="WP_261294325.1">
    <property type="nucleotide sequence ID" value="NZ_JANQBK010000005.1"/>
</dbReference>
<name>A0ABV7SUX0_9SPHN</name>
<comment type="similarity">
    <text evidence="2">Belongs to the virb1 family.</text>
</comment>
<feature type="domain" description="Transglycosylase SLT" evidence="4">
    <location>
        <begin position="404"/>
        <end position="508"/>
    </location>
</feature>
<organism evidence="5 6">
    <name type="scientific">Sphingomonas hylomeconis</name>
    <dbReference type="NCBI Taxonomy" id="1395958"/>
    <lineage>
        <taxon>Bacteria</taxon>
        <taxon>Pseudomonadati</taxon>
        <taxon>Pseudomonadota</taxon>
        <taxon>Alphaproteobacteria</taxon>
        <taxon>Sphingomonadales</taxon>
        <taxon>Sphingomonadaceae</taxon>
        <taxon>Sphingomonas</taxon>
    </lineage>
</organism>